<evidence type="ECO:0000313" key="2">
    <source>
        <dbReference type="Proteomes" id="UP000014480"/>
    </source>
</evidence>
<keyword evidence="2" id="KW-1185">Reference proteome</keyword>
<sequence length="111" mass="12326">MTLLAGAPCFRLNRNRRCYPNLGDDPALSSTLFRYHRNGSPPNSTNAHTCRPRLRRVRNQLNILFDTRQGNRERLPLHYASPPSPCGVAAAAAATVKHTPQAGRIGSHVWV</sequence>
<reference evidence="2" key="1">
    <citation type="journal article" date="2013" name="New Phytol.">
        <title>Comparative genomic and transcriptomic analyses reveal the hemibiotrophic stage shift of Colletotrichum fungi.</title>
        <authorList>
            <person name="Gan P."/>
            <person name="Ikeda K."/>
            <person name="Irieda H."/>
            <person name="Narusaka M."/>
            <person name="O'Connell R.J."/>
            <person name="Narusaka Y."/>
            <person name="Takano Y."/>
            <person name="Kubo Y."/>
            <person name="Shirasu K."/>
        </authorList>
    </citation>
    <scope>NUCLEOTIDE SEQUENCE [LARGE SCALE GENOMIC DNA]</scope>
    <source>
        <strain evidence="2">104-T / ATCC 96160 / CBS 514.97 / LARS 414 / MAFF 240422</strain>
    </source>
</reference>
<organism evidence="1 2">
    <name type="scientific">Colletotrichum orbiculare (strain 104-T / ATCC 96160 / CBS 514.97 / LARS 414 / MAFF 240422)</name>
    <name type="common">Cucumber anthracnose fungus</name>
    <name type="synonym">Colletotrichum lagenarium</name>
    <dbReference type="NCBI Taxonomy" id="1213857"/>
    <lineage>
        <taxon>Eukaryota</taxon>
        <taxon>Fungi</taxon>
        <taxon>Dikarya</taxon>
        <taxon>Ascomycota</taxon>
        <taxon>Pezizomycotina</taxon>
        <taxon>Sordariomycetes</taxon>
        <taxon>Hypocreomycetidae</taxon>
        <taxon>Glomerellales</taxon>
        <taxon>Glomerellaceae</taxon>
        <taxon>Colletotrichum</taxon>
        <taxon>Colletotrichum orbiculare species complex</taxon>
    </lineage>
</organism>
<dbReference type="Proteomes" id="UP000014480">
    <property type="component" value="Unassembled WGS sequence"/>
</dbReference>
<dbReference type="AlphaFoldDB" id="A0A484FSW5"/>
<proteinExistence type="predicted"/>
<reference evidence="2" key="2">
    <citation type="journal article" date="2019" name="Mol. Plant Microbe Interact.">
        <title>Genome sequence resources for four phytopathogenic fungi from the Colletotrichum orbiculare species complex.</title>
        <authorList>
            <person name="Gan P."/>
            <person name="Tsushima A."/>
            <person name="Narusaka M."/>
            <person name="Narusaka Y."/>
            <person name="Takano Y."/>
            <person name="Kubo Y."/>
            <person name="Shirasu K."/>
        </authorList>
    </citation>
    <scope>GENOME REANNOTATION</scope>
    <source>
        <strain evidence="2">104-T / ATCC 96160 / CBS 514.97 / LARS 414 / MAFF 240422</strain>
    </source>
</reference>
<protein>
    <submittedName>
        <fullName evidence="1">Uncharacterized protein</fullName>
    </submittedName>
</protein>
<accession>A0A484FSW5</accession>
<comment type="caution">
    <text evidence="1">The sequence shown here is derived from an EMBL/GenBank/DDBJ whole genome shotgun (WGS) entry which is preliminary data.</text>
</comment>
<dbReference type="EMBL" id="AMCV02000017">
    <property type="protein sequence ID" value="TDZ20574.1"/>
    <property type="molecule type" value="Genomic_DNA"/>
</dbReference>
<name>A0A484FSW5_COLOR</name>
<gene>
    <name evidence="1" type="ORF">Cob_v006369</name>
</gene>
<evidence type="ECO:0000313" key="1">
    <source>
        <dbReference type="EMBL" id="TDZ20574.1"/>
    </source>
</evidence>